<dbReference type="InterPro" id="IPR011990">
    <property type="entry name" value="TPR-like_helical_dom_sf"/>
</dbReference>
<evidence type="ECO:0000313" key="2">
    <source>
        <dbReference type="EMBL" id="RHZ67787.1"/>
    </source>
</evidence>
<dbReference type="InterPro" id="IPR052945">
    <property type="entry name" value="Mitotic_Regulator"/>
</dbReference>
<evidence type="ECO:0000313" key="3">
    <source>
        <dbReference type="Proteomes" id="UP000266861"/>
    </source>
</evidence>
<sequence length="678" mass="78530">MKLKFQWYLKSAEGEIIWDRSILEIRRRYLKSAEGGKHLGQVNLGNCYQHGIGTTKDEKKVFLYYLKSAEGGDNNGQCNLGYCYQHGIGTTKDEKKAFLYYLKSAEGKDRIILEFWHLKSAEGENPFGQNNLGNCYRNGIGTTKDKEKAFQCCYNYGIGTTKDKEKTFQWCLKSAEGGNHPGQSNLGNCYYFEIGTKEDEGKAFQWGRQNNLGNCYNYGIGTTKDKEKAFQWYLKSAEGENHKGQNNLGNCYYIGIGTTEDEGKAFQWYLKSAEGRNHKGQNNLGNCYRDGIGTTKDKAFHIANFDLGYCYENGIGTIKDEEEAFKWYSKSSEKEQISIEYCHRNEIGISKIKNKLKHRCQNCENLNIKNNICSNYDNAKEWEIWRWINYSKFKDIKHLAKGGFGSIWKAEWIDMPEELFEFYKSNQVAFKKLKDSQEISPEFLKELIANFHCRDKYVLPILDKRICNSLRYMKNGNLRDFLKQNKSLLWIERLWLLNSFIRGLKVIHNRGFIHRDLHPGNLMITEIGKSSKASRAYGILPYIAPEVLNKYQYTQASDIYSVGIIMWIISTGKIPFALRAYDTELAADIFNGLRPKINRGTPQCYVELMEKCWHKNTAERPNAEMIFYQEMQDEELSSSETTHSEAYLTSHLLPSLSHIQPSILKFDVNKMNFNFDDN</sequence>
<organism evidence="2 3">
    <name type="scientific">Diversispora epigaea</name>
    <dbReference type="NCBI Taxonomy" id="1348612"/>
    <lineage>
        <taxon>Eukaryota</taxon>
        <taxon>Fungi</taxon>
        <taxon>Fungi incertae sedis</taxon>
        <taxon>Mucoromycota</taxon>
        <taxon>Glomeromycotina</taxon>
        <taxon>Glomeromycetes</taxon>
        <taxon>Diversisporales</taxon>
        <taxon>Diversisporaceae</taxon>
        <taxon>Diversispora</taxon>
    </lineage>
</organism>
<dbReference type="EMBL" id="PQFF01000273">
    <property type="protein sequence ID" value="RHZ67787.1"/>
    <property type="molecule type" value="Genomic_DNA"/>
</dbReference>
<dbReference type="SUPFAM" id="SSF81901">
    <property type="entry name" value="HCP-like"/>
    <property type="match status" value="4"/>
</dbReference>
<protein>
    <recommendedName>
        <fullName evidence="1">Protein kinase domain-containing protein</fullName>
    </recommendedName>
</protein>
<dbReference type="PANTHER" id="PTHR43628">
    <property type="entry name" value="ACTIVATOR OF C KINASE PROTEIN 1-RELATED"/>
    <property type="match status" value="1"/>
</dbReference>
<proteinExistence type="predicted"/>
<name>A0A397HYD7_9GLOM</name>
<dbReference type="GO" id="GO:0004672">
    <property type="term" value="F:protein kinase activity"/>
    <property type="evidence" value="ECO:0007669"/>
    <property type="project" value="InterPro"/>
</dbReference>
<dbReference type="GO" id="GO:0005524">
    <property type="term" value="F:ATP binding"/>
    <property type="evidence" value="ECO:0007669"/>
    <property type="project" value="InterPro"/>
</dbReference>
<evidence type="ECO:0000259" key="1">
    <source>
        <dbReference type="PROSITE" id="PS50011"/>
    </source>
</evidence>
<dbReference type="Pfam" id="PF07714">
    <property type="entry name" value="PK_Tyr_Ser-Thr"/>
    <property type="match status" value="1"/>
</dbReference>
<keyword evidence="3" id="KW-1185">Reference proteome</keyword>
<dbReference type="PANTHER" id="PTHR43628:SF1">
    <property type="entry name" value="CHITIN SYNTHASE REGULATORY FACTOR 2-RELATED"/>
    <property type="match status" value="1"/>
</dbReference>
<dbReference type="SUPFAM" id="SSF56112">
    <property type="entry name" value="Protein kinase-like (PK-like)"/>
    <property type="match status" value="1"/>
</dbReference>
<gene>
    <name evidence="2" type="ORF">Glove_299g37</name>
</gene>
<dbReference type="InterPro" id="IPR011009">
    <property type="entry name" value="Kinase-like_dom_sf"/>
</dbReference>
<accession>A0A397HYD7</accession>
<dbReference type="Gene3D" id="1.25.40.10">
    <property type="entry name" value="Tetratricopeptide repeat domain"/>
    <property type="match status" value="5"/>
</dbReference>
<dbReference type="InterPro" id="IPR001245">
    <property type="entry name" value="Ser-Thr/Tyr_kinase_cat_dom"/>
</dbReference>
<dbReference type="AlphaFoldDB" id="A0A397HYD7"/>
<dbReference type="STRING" id="1348612.A0A397HYD7"/>
<feature type="domain" description="Protein kinase" evidence="1">
    <location>
        <begin position="393"/>
        <end position="636"/>
    </location>
</feature>
<dbReference type="Gene3D" id="1.10.510.10">
    <property type="entry name" value="Transferase(Phosphotransferase) domain 1"/>
    <property type="match status" value="1"/>
</dbReference>
<dbReference type="Pfam" id="PF08238">
    <property type="entry name" value="Sel1"/>
    <property type="match status" value="9"/>
</dbReference>
<reference evidence="2 3" key="1">
    <citation type="submission" date="2018-08" db="EMBL/GenBank/DDBJ databases">
        <title>Genome and evolution of the arbuscular mycorrhizal fungus Diversispora epigaea (formerly Glomus versiforme) and its bacterial endosymbionts.</title>
        <authorList>
            <person name="Sun X."/>
            <person name="Fei Z."/>
            <person name="Harrison M."/>
        </authorList>
    </citation>
    <scope>NUCLEOTIDE SEQUENCE [LARGE SCALE GENOMIC DNA]</scope>
    <source>
        <strain evidence="2 3">IT104</strain>
    </source>
</reference>
<dbReference type="InterPro" id="IPR000719">
    <property type="entry name" value="Prot_kinase_dom"/>
</dbReference>
<dbReference type="Proteomes" id="UP000266861">
    <property type="component" value="Unassembled WGS sequence"/>
</dbReference>
<dbReference type="SMART" id="SM00671">
    <property type="entry name" value="SEL1"/>
    <property type="match status" value="8"/>
</dbReference>
<dbReference type="PROSITE" id="PS50011">
    <property type="entry name" value="PROTEIN_KINASE_DOM"/>
    <property type="match status" value="1"/>
</dbReference>
<dbReference type="InterPro" id="IPR006597">
    <property type="entry name" value="Sel1-like"/>
</dbReference>
<comment type="caution">
    <text evidence="2">The sequence shown here is derived from an EMBL/GenBank/DDBJ whole genome shotgun (WGS) entry which is preliminary data.</text>
</comment>